<dbReference type="GO" id="GO:0003700">
    <property type="term" value="F:DNA-binding transcription factor activity"/>
    <property type="evidence" value="ECO:0007669"/>
    <property type="project" value="InterPro"/>
</dbReference>
<dbReference type="RefSeq" id="WP_075637870.1">
    <property type="nucleotide sequence ID" value="NZ_MKIM01000020.1"/>
</dbReference>
<evidence type="ECO:0000313" key="5">
    <source>
        <dbReference type="EMBL" id="OLP46592.1"/>
    </source>
</evidence>
<feature type="domain" description="HTH marR-type" evidence="4">
    <location>
        <begin position="28"/>
        <end position="160"/>
    </location>
</feature>
<dbReference type="InterPro" id="IPR039422">
    <property type="entry name" value="MarR/SlyA-like"/>
</dbReference>
<comment type="caution">
    <text evidence="5">The sequence shown here is derived from an EMBL/GenBank/DDBJ whole genome shotgun (WGS) entry which is preliminary data.</text>
</comment>
<proteinExistence type="predicted"/>
<dbReference type="InterPro" id="IPR000835">
    <property type="entry name" value="HTH_MarR-typ"/>
</dbReference>
<dbReference type="PANTHER" id="PTHR33164:SF64">
    <property type="entry name" value="TRANSCRIPTIONAL REGULATOR SLYA"/>
    <property type="match status" value="1"/>
</dbReference>
<sequence length="178" mass="19250">MAKKDKSEKKKKSGKLKTAAKDDMLLAHGDLGMAMTQAARSFRTVQTRKLAQCGLYAGQEGVVLLLASENGLTTGHLAQKLGVKAPTMTRTIGRMEAQGFLERKGSDTDARLTKVYLTPMGQATVERIFAANEAVVGQATHGMSGKDVKQLLKLLALMDRNLHGSGAEIEENIEEHIE</sequence>
<dbReference type="GO" id="GO:0003677">
    <property type="term" value="F:DNA binding"/>
    <property type="evidence" value="ECO:0007669"/>
    <property type="project" value="UniProtKB-KW"/>
</dbReference>
<organism evidence="5 6">
    <name type="scientific">Rhizobium oryziradicis</name>
    <dbReference type="NCBI Taxonomy" id="1867956"/>
    <lineage>
        <taxon>Bacteria</taxon>
        <taxon>Pseudomonadati</taxon>
        <taxon>Pseudomonadota</taxon>
        <taxon>Alphaproteobacteria</taxon>
        <taxon>Hyphomicrobiales</taxon>
        <taxon>Rhizobiaceae</taxon>
        <taxon>Rhizobium/Agrobacterium group</taxon>
        <taxon>Rhizobium</taxon>
    </lineage>
</organism>
<keyword evidence="1" id="KW-0805">Transcription regulation</keyword>
<dbReference type="PRINTS" id="PR00598">
    <property type="entry name" value="HTHMARR"/>
</dbReference>
<evidence type="ECO:0000259" key="4">
    <source>
        <dbReference type="PROSITE" id="PS50995"/>
    </source>
</evidence>
<dbReference type="OrthoDB" id="8448256at2"/>
<protein>
    <submittedName>
        <fullName evidence="5">MarR family transcriptional regulator</fullName>
    </submittedName>
</protein>
<evidence type="ECO:0000313" key="6">
    <source>
        <dbReference type="Proteomes" id="UP000186894"/>
    </source>
</evidence>
<keyword evidence="2" id="KW-0238">DNA-binding</keyword>
<dbReference type="InterPro" id="IPR036390">
    <property type="entry name" value="WH_DNA-bd_sf"/>
</dbReference>
<dbReference type="Gene3D" id="1.10.10.10">
    <property type="entry name" value="Winged helix-like DNA-binding domain superfamily/Winged helix DNA-binding domain"/>
    <property type="match status" value="1"/>
</dbReference>
<evidence type="ECO:0000256" key="2">
    <source>
        <dbReference type="ARBA" id="ARBA00023125"/>
    </source>
</evidence>
<name>A0A1Q8ZXG7_9HYPH</name>
<dbReference type="PANTHER" id="PTHR33164">
    <property type="entry name" value="TRANSCRIPTIONAL REGULATOR, MARR FAMILY"/>
    <property type="match status" value="1"/>
</dbReference>
<dbReference type="Proteomes" id="UP000186894">
    <property type="component" value="Unassembled WGS sequence"/>
</dbReference>
<dbReference type="AlphaFoldDB" id="A0A1Q8ZXG7"/>
<dbReference type="GO" id="GO:0006950">
    <property type="term" value="P:response to stress"/>
    <property type="evidence" value="ECO:0007669"/>
    <property type="project" value="TreeGrafter"/>
</dbReference>
<evidence type="ECO:0000256" key="3">
    <source>
        <dbReference type="ARBA" id="ARBA00023163"/>
    </source>
</evidence>
<dbReference type="EMBL" id="MKIM01000020">
    <property type="protein sequence ID" value="OLP46592.1"/>
    <property type="molecule type" value="Genomic_DNA"/>
</dbReference>
<evidence type="ECO:0000256" key="1">
    <source>
        <dbReference type="ARBA" id="ARBA00023015"/>
    </source>
</evidence>
<dbReference type="STRING" id="1867956.BJF95_16535"/>
<keyword evidence="6" id="KW-1185">Reference proteome</keyword>
<gene>
    <name evidence="5" type="ORF">BJF95_16535</name>
</gene>
<dbReference type="InterPro" id="IPR036388">
    <property type="entry name" value="WH-like_DNA-bd_sf"/>
</dbReference>
<dbReference type="PROSITE" id="PS50995">
    <property type="entry name" value="HTH_MARR_2"/>
    <property type="match status" value="1"/>
</dbReference>
<keyword evidence="3" id="KW-0804">Transcription</keyword>
<accession>A0A1Q8ZXG7</accession>
<reference evidence="5 6" key="1">
    <citation type="submission" date="2016-09" db="EMBL/GenBank/DDBJ databases">
        <title>Rhizobium oryziradicis sp. nov., isolated from the root of rice.</title>
        <authorList>
            <person name="Zhao J."/>
            <person name="Zhang X."/>
        </authorList>
    </citation>
    <scope>NUCLEOTIDE SEQUENCE [LARGE SCALE GENOMIC DNA]</scope>
    <source>
        <strain evidence="5 6">N19</strain>
    </source>
</reference>
<dbReference type="SUPFAM" id="SSF46785">
    <property type="entry name" value="Winged helix' DNA-binding domain"/>
    <property type="match status" value="1"/>
</dbReference>
<dbReference type="SMART" id="SM00347">
    <property type="entry name" value="HTH_MARR"/>
    <property type="match status" value="1"/>
</dbReference>
<dbReference type="Pfam" id="PF12802">
    <property type="entry name" value="MarR_2"/>
    <property type="match status" value="1"/>
</dbReference>